<sequence length="449" mass="49405">MSLHLESGGSSSSNSKQLYKAGHDKTTAYVVLVCLTAASGGLLFGYDLGISGGVSTMDDFLLKFFPKVYRKKNDAKTDNYCKFDSQLLTLFTSSLYFAGLIASFVASRVTRDYGRRVSILTGGICFLLGSILDGVAQNLWMLLLGRIILGVGLGFTNQAVPLYLSEMAPSRLRGRLTTMFQVAIGLGGTSAFLVNYGTVNIIPWGWRLSLSLAFVPALIITIAFAFLPDLPSSLIQRGHLDDGLMVLKRLRGTPDVQEEFNYLLQATELSKSIQSPWKSILQRQYRPQLIMAFAIPFFQQVTGINIITFYMPILFQTLGFGTNASLYSTIILGVISIGVTAIGALCIDKFGRRKVFFWGGSTMLLFLVLTGALLQWKLKSHNELSTSFGIVGILLILGFVVAFAWSWGPLAWLIPSEIFPLEIRCRSTPVIPVSSAWLFLFTWRSPPSS</sequence>
<comment type="caution">
    <text evidence="12">The sequence shown here is derived from an EMBL/GenBank/DDBJ whole genome shotgun (WGS) entry which is preliminary data.</text>
</comment>
<feature type="domain" description="Major facilitator superfamily (MFS) profile" evidence="11">
    <location>
        <begin position="33"/>
        <end position="449"/>
    </location>
</feature>
<dbReference type="InterPro" id="IPR005829">
    <property type="entry name" value="Sugar_transporter_CS"/>
</dbReference>
<dbReference type="Gene3D" id="1.20.1250.20">
    <property type="entry name" value="MFS general substrate transporter like domains"/>
    <property type="match status" value="1"/>
</dbReference>
<dbReference type="OrthoDB" id="5296287at2759"/>
<evidence type="ECO:0000313" key="13">
    <source>
        <dbReference type="Proteomes" id="UP000886520"/>
    </source>
</evidence>
<dbReference type="InterPro" id="IPR020846">
    <property type="entry name" value="MFS_dom"/>
</dbReference>
<dbReference type="PRINTS" id="PR00171">
    <property type="entry name" value="SUGRTRNSPORT"/>
</dbReference>
<keyword evidence="7 10" id="KW-1133">Transmembrane helix</keyword>
<comment type="subcellular location">
    <subcellularLocation>
        <location evidence="1">Membrane</location>
        <topology evidence="1">Multi-pass membrane protein</topology>
    </subcellularLocation>
</comment>
<dbReference type="InterPro" id="IPR044778">
    <property type="entry name" value="MFS_STP/MST-like_plant"/>
</dbReference>
<dbReference type="EMBL" id="JABFUD020000020">
    <property type="protein sequence ID" value="KAI5064139.1"/>
    <property type="molecule type" value="Genomic_DNA"/>
</dbReference>
<evidence type="ECO:0000256" key="9">
    <source>
        <dbReference type="RuleBase" id="RU003346"/>
    </source>
</evidence>
<dbReference type="Proteomes" id="UP000886520">
    <property type="component" value="Chromosome 20"/>
</dbReference>
<feature type="transmembrane region" description="Helical" evidence="10">
    <location>
        <begin position="355"/>
        <end position="376"/>
    </location>
</feature>
<keyword evidence="8 10" id="KW-0472">Membrane</keyword>
<organism evidence="12 13">
    <name type="scientific">Adiantum capillus-veneris</name>
    <name type="common">Maidenhair fern</name>
    <dbReference type="NCBI Taxonomy" id="13818"/>
    <lineage>
        <taxon>Eukaryota</taxon>
        <taxon>Viridiplantae</taxon>
        <taxon>Streptophyta</taxon>
        <taxon>Embryophyta</taxon>
        <taxon>Tracheophyta</taxon>
        <taxon>Polypodiopsida</taxon>
        <taxon>Polypodiidae</taxon>
        <taxon>Polypodiales</taxon>
        <taxon>Pteridineae</taxon>
        <taxon>Pteridaceae</taxon>
        <taxon>Vittarioideae</taxon>
        <taxon>Adiantum</taxon>
    </lineage>
</organism>
<feature type="transmembrane region" description="Helical" evidence="10">
    <location>
        <begin position="26"/>
        <end position="46"/>
    </location>
</feature>
<feature type="transmembrane region" description="Helical" evidence="10">
    <location>
        <begin position="388"/>
        <end position="413"/>
    </location>
</feature>
<dbReference type="SUPFAM" id="SSF103473">
    <property type="entry name" value="MFS general substrate transporter"/>
    <property type="match status" value="1"/>
</dbReference>
<proteinExistence type="inferred from homology"/>
<keyword evidence="6" id="KW-0769">Symport</keyword>
<dbReference type="CDD" id="cd17361">
    <property type="entry name" value="MFS_STP"/>
    <property type="match status" value="1"/>
</dbReference>
<dbReference type="PROSITE" id="PS00217">
    <property type="entry name" value="SUGAR_TRANSPORT_2"/>
    <property type="match status" value="1"/>
</dbReference>
<dbReference type="FunFam" id="1.20.1250.20:FF:000002">
    <property type="entry name" value="Sugar transport protein 13"/>
    <property type="match status" value="1"/>
</dbReference>
<name>A0A9D4UBG4_ADICA</name>
<dbReference type="PANTHER" id="PTHR23500:SF574">
    <property type="entry name" value="SUGAR TRANSPORT PROTEIN 1"/>
    <property type="match status" value="1"/>
</dbReference>
<feature type="transmembrane region" description="Helical" evidence="10">
    <location>
        <begin position="117"/>
        <end position="136"/>
    </location>
</feature>
<evidence type="ECO:0000256" key="5">
    <source>
        <dbReference type="ARBA" id="ARBA00022692"/>
    </source>
</evidence>
<evidence type="ECO:0000256" key="2">
    <source>
        <dbReference type="ARBA" id="ARBA00010992"/>
    </source>
</evidence>
<reference evidence="12" key="1">
    <citation type="submission" date="2021-01" db="EMBL/GenBank/DDBJ databases">
        <title>Adiantum capillus-veneris genome.</title>
        <authorList>
            <person name="Fang Y."/>
            <person name="Liao Q."/>
        </authorList>
    </citation>
    <scope>NUCLEOTIDE SEQUENCE</scope>
    <source>
        <strain evidence="12">H3</strain>
        <tissue evidence="12">Leaf</tissue>
    </source>
</reference>
<dbReference type="PROSITE" id="PS00216">
    <property type="entry name" value="SUGAR_TRANSPORT_1"/>
    <property type="match status" value="1"/>
</dbReference>
<dbReference type="PROSITE" id="PS50850">
    <property type="entry name" value="MFS"/>
    <property type="match status" value="1"/>
</dbReference>
<evidence type="ECO:0000256" key="8">
    <source>
        <dbReference type="ARBA" id="ARBA00023136"/>
    </source>
</evidence>
<dbReference type="InterPro" id="IPR045262">
    <property type="entry name" value="STP/PLT_plant"/>
</dbReference>
<dbReference type="InterPro" id="IPR003663">
    <property type="entry name" value="Sugar/inositol_transpt"/>
</dbReference>
<feature type="transmembrane region" description="Helical" evidence="10">
    <location>
        <begin position="208"/>
        <end position="227"/>
    </location>
</feature>
<feature type="transmembrane region" description="Helical" evidence="10">
    <location>
        <begin position="325"/>
        <end position="348"/>
    </location>
</feature>
<dbReference type="Pfam" id="PF00083">
    <property type="entry name" value="Sugar_tr"/>
    <property type="match status" value="1"/>
</dbReference>
<dbReference type="NCBIfam" id="TIGR00879">
    <property type="entry name" value="SP"/>
    <property type="match status" value="1"/>
</dbReference>
<dbReference type="InterPro" id="IPR036259">
    <property type="entry name" value="MFS_trans_sf"/>
</dbReference>
<accession>A0A9D4UBG4</accession>
<keyword evidence="5 10" id="KW-0812">Transmembrane</keyword>
<feature type="transmembrane region" description="Helical" evidence="10">
    <location>
        <begin position="142"/>
        <end position="164"/>
    </location>
</feature>
<gene>
    <name evidence="12" type="ORF">GOP47_0020809</name>
</gene>
<feature type="transmembrane region" description="Helical" evidence="10">
    <location>
        <begin position="289"/>
        <end position="313"/>
    </location>
</feature>
<dbReference type="GO" id="GO:0015293">
    <property type="term" value="F:symporter activity"/>
    <property type="evidence" value="ECO:0007669"/>
    <property type="project" value="UniProtKB-KW"/>
</dbReference>
<dbReference type="PANTHER" id="PTHR23500">
    <property type="entry name" value="SOLUTE CARRIER FAMILY 2, FACILITATED GLUCOSE TRANSPORTER"/>
    <property type="match status" value="1"/>
</dbReference>
<evidence type="ECO:0000259" key="11">
    <source>
        <dbReference type="PROSITE" id="PS50850"/>
    </source>
</evidence>
<evidence type="ECO:0000256" key="1">
    <source>
        <dbReference type="ARBA" id="ARBA00004141"/>
    </source>
</evidence>
<dbReference type="AlphaFoldDB" id="A0A9D4UBG4"/>
<protein>
    <recommendedName>
        <fullName evidence="11">Major facilitator superfamily (MFS) profile domain-containing protein</fullName>
    </recommendedName>
</protein>
<feature type="transmembrane region" description="Helical" evidence="10">
    <location>
        <begin position="87"/>
        <end position="105"/>
    </location>
</feature>
<evidence type="ECO:0000256" key="4">
    <source>
        <dbReference type="ARBA" id="ARBA00022597"/>
    </source>
</evidence>
<evidence type="ECO:0000256" key="6">
    <source>
        <dbReference type="ARBA" id="ARBA00022847"/>
    </source>
</evidence>
<evidence type="ECO:0000256" key="3">
    <source>
        <dbReference type="ARBA" id="ARBA00022448"/>
    </source>
</evidence>
<keyword evidence="3 9" id="KW-0813">Transport</keyword>
<keyword evidence="4" id="KW-0762">Sugar transport</keyword>
<dbReference type="GO" id="GO:0016020">
    <property type="term" value="C:membrane"/>
    <property type="evidence" value="ECO:0007669"/>
    <property type="project" value="UniProtKB-SubCell"/>
</dbReference>
<keyword evidence="13" id="KW-1185">Reference proteome</keyword>
<dbReference type="GO" id="GO:0015145">
    <property type="term" value="F:monosaccharide transmembrane transporter activity"/>
    <property type="evidence" value="ECO:0007669"/>
    <property type="project" value="InterPro"/>
</dbReference>
<feature type="transmembrane region" description="Helical" evidence="10">
    <location>
        <begin position="176"/>
        <end position="196"/>
    </location>
</feature>
<dbReference type="InterPro" id="IPR005828">
    <property type="entry name" value="MFS_sugar_transport-like"/>
</dbReference>
<comment type="similarity">
    <text evidence="2 9">Belongs to the major facilitator superfamily. Sugar transporter (TC 2.A.1.1) family.</text>
</comment>
<evidence type="ECO:0000256" key="7">
    <source>
        <dbReference type="ARBA" id="ARBA00022989"/>
    </source>
</evidence>
<evidence type="ECO:0000313" key="12">
    <source>
        <dbReference type="EMBL" id="KAI5064139.1"/>
    </source>
</evidence>
<evidence type="ECO:0000256" key="10">
    <source>
        <dbReference type="SAM" id="Phobius"/>
    </source>
</evidence>